<keyword evidence="9" id="KW-1185">Reference proteome</keyword>
<organism evidence="8 9">
    <name type="scientific">Kribbella koreensis</name>
    <dbReference type="NCBI Taxonomy" id="57909"/>
    <lineage>
        <taxon>Bacteria</taxon>
        <taxon>Bacillati</taxon>
        <taxon>Actinomycetota</taxon>
        <taxon>Actinomycetes</taxon>
        <taxon>Propionibacteriales</taxon>
        <taxon>Kribbellaceae</taxon>
        <taxon>Kribbella</taxon>
    </lineage>
</organism>
<evidence type="ECO:0000256" key="1">
    <source>
        <dbReference type="ARBA" id="ARBA00001947"/>
    </source>
</evidence>
<keyword evidence="5" id="KW-0010">Activator</keyword>
<dbReference type="PROSITE" id="PS01124">
    <property type="entry name" value="HTH_ARAC_FAMILY_2"/>
    <property type="match status" value="1"/>
</dbReference>
<dbReference type="Gene3D" id="3.40.10.10">
    <property type="entry name" value="DNA Methylphosphotriester Repair Domain"/>
    <property type="match status" value="1"/>
</dbReference>
<evidence type="ECO:0000256" key="5">
    <source>
        <dbReference type="ARBA" id="ARBA00023159"/>
    </source>
</evidence>
<keyword evidence="4" id="KW-0238">DNA-binding</keyword>
<keyword evidence="2" id="KW-0489">Methyltransferase</keyword>
<dbReference type="InterPro" id="IPR004026">
    <property type="entry name" value="Ada_DNA_repair_Zn-bd"/>
</dbReference>
<keyword evidence="3" id="KW-0805">Transcription regulation</keyword>
<dbReference type="InterPro" id="IPR009057">
    <property type="entry name" value="Homeodomain-like_sf"/>
</dbReference>
<dbReference type="Proteomes" id="UP001500542">
    <property type="component" value="Unassembled WGS sequence"/>
</dbReference>
<evidence type="ECO:0000313" key="8">
    <source>
        <dbReference type="EMBL" id="GAA0952236.1"/>
    </source>
</evidence>
<dbReference type="Gene3D" id="3.30.310.20">
    <property type="entry name" value="DNA-3-methyladenine glycosylase AlkA, N-terminal domain"/>
    <property type="match status" value="1"/>
</dbReference>
<evidence type="ECO:0000256" key="3">
    <source>
        <dbReference type="ARBA" id="ARBA00023015"/>
    </source>
</evidence>
<dbReference type="Gene3D" id="1.10.10.60">
    <property type="entry name" value="Homeodomain-like"/>
    <property type="match status" value="1"/>
</dbReference>
<comment type="caution">
    <text evidence="8">The sequence shown here is derived from an EMBL/GenBank/DDBJ whole genome shotgun (WGS) entry which is preliminary data.</text>
</comment>
<evidence type="ECO:0000256" key="4">
    <source>
        <dbReference type="ARBA" id="ARBA00023125"/>
    </source>
</evidence>
<dbReference type="SUPFAM" id="SSF57884">
    <property type="entry name" value="Ada DNA repair protein, N-terminal domain (N-Ada 10)"/>
    <property type="match status" value="1"/>
</dbReference>
<comment type="cofactor">
    <cofactor evidence="1">
        <name>Zn(2+)</name>
        <dbReference type="ChEBI" id="CHEBI:29105"/>
    </cofactor>
</comment>
<dbReference type="EMBL" id="BAAAHK010000013">
    <property type="protein sequence ID" value="GAA0952236.1"/>
    <property type="molecule type" value="Genomic_DNA"/>
</dbReference>
<evidence type="ECO:0000313" key="9">
    <source>
        <dbReference type="Proteomes" id="UP001500542"/>
    </source>
</evidence>
<dbReference type="InterPro" id="IPR018060">
    <property type="entry name" value="HTH_AraC"/>
</dbReference>
<dbReference type="PANTHER" id="PTHR46796:SF6">
    <property type="entry name" value="ARAC SUBFAMILY"/>
    <property type="match status" value="1"/>
</dbReference>
<gene>
    <name evidence="8" type="ORF">GCM10009554_54970</name>
</gene>
<evidence type="ECO:0000256" key="2">
    <source>
        <dbReference type="ARBA" id="ARBA00022603"/>
    </source>
</evidence>
<dbReference type="SUPFAM" id="SSF55945">
    <property type="entry name" value="TATA-box binding protein-like"/>
    <property type="match status" value="1"/>
</dbReference>
<dbReference type="Pfam" id="PF12833">
    <property type="entry name" value="HTH_18"/>
    <property type="match status" value="1"/>
</dbReference>
<evidence type="ECO:0000259" key="7">
    <source>
        <dbReference type="PROSITE" id="PS01124"/>
    </source>
</evidence>
<sequence>MTTYSAVRTTGIYCRPGCGAKPLAENVETFELPAAAEAAGYRACLRCRPYRVAGTVADEAPELVCRAVQLIITGVLDDADEAALAARLGLSARHLRRMFNDHLGVTPDQFARSRRAHFARRLLDDSELTIADIAFASGFGSLRQFNRAMREIFRSTPRELRERRRRTDRLAADGGLVLRMPYTPPYDWPAMIAFLEARAIPGVESVIDGVYRRTIALDGDPGLLELAAGGPEHLILRAHLPYWEGVIHVVERAGTLVGLETEPVLATAQLTGDPTIGPLIKARPGIRVPGAWAPFEIAVASVVRDLLSSGHRQSLAQLVEAVGTPVAGLGYGLTHAFPSAETVARQYDQPGRLGDTLRALANEVAVGNIKLDGGEPLETLVPALTRIDGISATAAHHIALRLGARDAFPGEPTTDSEAWRPWRALAYLHLLQ</sequence>
<dbReference type="PANTHER" id="PTHR46796">
    <property type="entry name" value="HTH-TYPE TRANSCRIPTIONAL ACTIVATOR RHAS-RELATED"/>
    <property type="match status" value="1"/>
</dbReference>
<reference evidence="9" key="1">
    <citation type="journal article" date="2019" name="Int. J. Syst. Evol. Microbiol.">
        <title>The Global Catalogue of Microorganisms (GCM) 10K type strain sequencing project: providing services to taxonomists for standard genome sequencing and annotation.</title>
        <authorList>
            <consortium name="The Broad Institute Genomics Platform"/>
            <consortium name="The Broad Institute Genome Sequencing Center for Infectious Disease"/>
            <person name="Wu L."/>
            <person name="Ma J."/>
        </authorList>
    </citation>
    <scope>NUCLEOTIDE SEQUENCE [LARGE SCALE GENOMIC DNA]</scope>
    <source>
        <strain evidence="9">JCM 10977</strain>
    </source>
</reference>
<dbReference type="InterPro" id="IPR011257">
    <property type="entry name" value="DNA_glycosylase"/>
</dbReference>
<dbReference type="Pfam" id="PF06029">
    <property type="entry name" value="AlkA_N"/>
    <property type="match status" value="1"/>
</dbReference>
<keyword evidence="2" id="KW-0808">Transferase</keyword>
<dbReference type="SMART" id="SM00342">
    <property type="entry name" value="HTH_ARAC"/>
    <property type="match status" value="1"/>
</dbReference>
<dbReference type="RefSeq" id="WP_343976146.1">
    <property type="nucleotide sequence ID" value="NZ_BAAAHK010000013.1"/>
</dbReference>
<dbReference type="InterPro" id="IPR050204">
    <property type="entry name" value="AraC_XylS_family_regulators"/>
</dbReference>
<feature type="domain" description="HTH araC/xylS-type" evidence="7">
    <location>
        <begin position="65"/>
        <end position="163"/>
    </location>
</feature>
<dbReference type="SUPFAM" id="SSF48150">
    <property type="entry name" value="DNA-glycosylase"/>
    <property type="match status" value="1"/>
</dbReference>
<dbReference type="InterPro" id="IPR035451">
    <property type="entry name" value="Ada-like_dom_sf"/>
</dbReference>
<dbReference type="InterPro" id="IPR037046">
    <property type="entry name" value="AlkA_N_sf"/>
</dbReference>
<keyword evidence="6" id="KW-0804">Transcription</keyword>
<name>A0ABP4BN49_9ACTN</name>
<dbReference type="SMART" id="SM01009">
    <property type="entry name" value="AlkA_N"/>
    <property type="match status" value="1"/>
</dbReference>
<protein>
    <submittedName>
        <fullName evidence="8">AlkA N-terminal domain-containing protein</fullName>
    </submittedName>
</protein>
<proteinExistence type="predicted"/>
<evidence type="ECO:0000256" key="6">
    <source>
        <dbReference type="ARBA" id="ARBA00023163"/>
    </source>
</evidence>
<accession>A0ABP4BN49</accession>
<dbReference type="SUPFAM" id="SSF46689">
    <property type="entry name" value="Homeodomain-like"/>
    <property type="match status" value="2"/>
</dbReference>
<dbReference type="InterPro" id="IPR010316">
    <property type="entry name" value="AlkA_N"/>
</dbReference>
<dbReference type="Pfam" id="PF02805">
    <property type="entry name" value="Ada_Zn_binding"/>
    <property type="match status" value="1"/>
</dbReference>